<dbReference type="Gene3D" id="3.10.129.10">
    <property type="entry name" value="Hotdog Thioesterase"/>
    <property type="match status" value="1"/>
</dbReference>
<dbReference type="PANTHER" id="PTHR36934:SF1">
    <property type="entry name" value="THIOESTERASE DOMAIN-CONTAINING PROTEIN"/>
    <property type="match status" value="1"/>
</dbReference>
<reference evidence="2 3" key="1">
    <citation type="submission" date="2023-07" db="EMBL/GenBank/DDBJ databases">
        <title>Genomic Encyclopedia of Type Strains, Phase IV (KMG-IV): sequencing the most valuable type-strain genomes for metagenomic binning, comparative biology and taxonomic classification.</title>
        <authorList>
            <person name="Goeker M."/>
        </authorList>
    </citation>
    <scope>NUCLEOTIDE SEQUENCE [LARGE SCALE GENOMIC DNA]</scope>
    <source>
        <strain evidence="2 3">DSM 23837</strain>
    </source>
</reference>
<feature type="domain" description="Fluoroacetyl-CoA-specific thioesterase-like" evidence="1">
    <location>
        <begin position="17"/>
        <end position="119"/>
    </location>
</feature>
<dbReference type="PANTHER" id="PTHR36934">
    <property type="entry name" value="BLR0278 PROTEIN"/>
    <property type="match status" value="1"/>
</dbReference>
<comment type="caution">
    <text evidence="2">The sequence shown here is derived from an EMBL/GenBank/DDBJ whole genome shotgun (WGS) entry which is preliminary data.</text>
</comment>
<dbReference type="InterPro" id="IPR029069">
    <property type="entry name" value="HotDog_dom_sf"/>
</dbReference>
<dbReference type="RefSeq" id="WP_307226488.1">
    <property type="nucleotide sequence ID" value="NZ_JAUSTT010000002.1"/>
</dbReference>
<protein>
    <submittedName>
        <fullName evidence="2">Thioesterase</fullName>
    </submittedName>
</protein>
<evidence type="ECO:0000259" key="1">
    <source>
        <dbReference type="Pfam" id="PF22636"/>
    </source>
</evidence>
<dbReference type="CDD" id="cd03440">
    <property type="entry name" value="hot_dog"/>
    <property type="match status" value="1"/>
</dbReference>
<keyword evidence="3" id="KW-1185">Reference proteome</keyword>
<dbReference type="PIRSF" id="PIRSF014972">
    <property type="entry name" value="FlK"/>
    <property type="match status" value="1"/>
</dbReference>
<evidence type="ECO:0000313" key="3">
    <source>
        <dbReference type="Proteomes" id="UP001223586"/>
    </source>
</evidence>
<dbReference type="SUPFAM" id="SSF54637">
    <property type="entry name" value="Thioesterase/thiol ester dehydrase-isomerase"/>
    <property type="match status" value="1"/>
</dbReference>
<dbReference type="InterPro" id="IPR054485">
    <property type="entry name" value="FlK-like_dom"/>
</dbReference>
<name>A0ABT9WNB1_9BACI</name>
<dbReference type="Proteomes" id="UP001223586">
    <property type="component" value="Unassembled WGS sequence"/>
</dbReference>
<gene>
    <name evidence="2" type="ORF">J2S08_000589</name>
</gene>
<dbReference type="Pfam" id="PF22636">
    <property type="entry name" value="FlK"/>
    <property type="match status" value="1"/>
</dbReference>
<accession>A0ABT9WNB1</accession>
<evidence type="ECO:0000313" key="2">
    <source>
        <dbReference type="EMBL" id="MDQ0174756.1"/>
    </source>
</evidence>
<organism evidence="2 3">
    <name type="scientific">Bacillus chungangensis</name>
    <dbReference type="NCBI Taxonomy" id="587633"/>
    <lineage>
        <taxon>Bacteria</taxon>
        <taxon>Bacillati</taxon>
        <taxon>Bacillota</taxon>
        <taxon>Bacilli</taxon>
        <taxon>Bacillales</taxon>
        <taxon>Bacillaceae</taxon>
        <taxon>Bacillus</taxon>
    </lineage>
</organism>
<dbReference type="EMBL" id="JAUSTT010000002">
    <property type="protein sequence ID" value="MDQ0174756.1"/>
    <property type="molecule type" value="Genomic_DNA"/>
</dbReference>
<dbReference type="InterPro" id="IPR025540">
    <property type="entry name" value="FlK"/>
</dbReference>
<proteinExistence type="predicted"/>
<sequence>MKQGMEIGQTASFSFYVTSDMFAQFEGEVVHEAYATVSMVYHMEWAARQLILPYLEEHEEGIGGSVKVRHLAPTTKGTKVTVKATLTTLKDNIVTAKTEAWNEKGLIGSGEVIQLILPKKQIADKINASL</sequence>